<keyword evidence="2" id="KW-0472">Membrane</keyword>
<evidence type="ECO:0000256" key="2">
    <source>
        <dbReference type="SAM" id="Phobius"/>
    </source>
</evidence>
<dbReference type="Gene3D" id="1.20.1250.20">
    <property type="entry name" value="MFS general substrate transporter like domains"/>
    <property type="match status" value="1"/>
</dbReference>
<dbReference type="Pfam" id="PF01770">
    <property type="entry name" value="Folate_carrier"/>
    <property type="match status" value="1"/>
</dbReference>
<name>A0A1V9YUZ3_9STRA</name>
<gene>
    <name evidence="3" type="ORF">THRCLA_09696</name>
</gene>
<proteinExistence type="inferred from homology"/>
<reference evidence="3 4" key="1">
    <citation type="journal article" date="2014" name="Genome Biol. Evol.">
        <title>The secreted proteins of Achlya hypogyna and Thraustotheca clavata identify the ancestral oomycete secretome and reveal gene acquisitions by horizontal gene transfer.</title>
        <authorList>
            <person name="Misner I."/>
            <person name="Blouin N."/>
            <person name="Leonard G."/>
            <person name="Richards T.A."/>
            <person name="Lane C.E."/>
        </authorList>
    </citation>
    <scope>NUCLEOTIDE SEQUENCE [LARGE SCALE GENOMIC DNA]</scope>
    <source>
        <strain evidence="3 4">ATCC 34112</strain>
    </source>
</reference>
<dbReference type="GO" id="GO:0090482">
    <property type="term" value="F:vitamin transmembrane transporter activity"/>
    <property type="evidence" value="ECO:0007669"/>
    <property type="project" value="InterPro"/>
</dbReference>
<feature type="transmembrane region" description="Helical" evidence="2">
    <location>
        <begin position="373"/>
        <end position="395"/>
    </location>
</feature>
<feature type="transmembrane region" description="Helical" evidence="2">
    <location>
        <begin position="83"/>
        <end position="102"/>
    </location>
</feature>
<organism evidence="3 4">
    <name type="scientific">Thraustotheca clavata</name>
    <dbReference type="NCBI Taxonomy" id="74557"/>
    <lineage>
        <taxon>Eukaryota</taxon>
        <taxon>Sar</taxon>
        <taxon>Stramenopiles</taxon>
        <taxon>Oomycota</taxon>
        <taxon>Saprolegniomycetes</taxon>
        <taxon>Saprolegniales</taxon>
        <taxon>Achlyaceae</taxon>
        <taxon>Thraustotheca</taxon>
    </lineage>
</organism>
<feature type="transmembrane region" description="Helical" evidence="2">
    <location>
        <begin position="407"/>
        <end position="426"/>
    </location>
</feature>
<feature type="transmembrane region" description="Helical" evidence="2">
    <location>
        <begin position="432"/>
        <end position="453"/>
    </location>
</feature>
<dbReference type="EMBL" id="JNBS01002713">
    <property type="protein sequence ID" value="OQR89552.1"/>
    <property type="molecule type" value="Genomic_DNA"/>
</dbReference>
<keyword evidence="2" id="KW-1133">Transmembrane helix</keyword>
<dbReference type="OrthoDB" id="18814at2759"/>
<feature type="transmembrane region" description="Helical" evidence="2">
    <location>
        <begin position="315"/>
        <end position="332"/>
    </location>
</feature>
<sequence>MYEPKVETPLAKASFPSYQARPNSVGLSIDAPETPLRSPSTRSLLFRLCLYGFFVELKPSEAYLNQYLTQDKGFSNTATNEDIYPWYTYGKLLMLLVLPLIVERFQYRTVLLIESIGFLCTRVLLIFGQSLFLMQLMQVTYALGTASKIVYLTIIYREVPRDEYHHATAVIWTAQLAGKCLAGVLGQVLVSYDVSLLALNYVSCGTVAFSLALAISIPKDKADVVAIAVPEKRNFRPLPSRRDTGDSIEVSSTGSVRVRAHLHRREPTAPAPNVWHWTNILGLTWTILYCCESLVGNYIQNRWTDFSASTLENGIMTAVYTISGAIATLVMSRMLKKVLRSARFLRSILLIGSIGFVIVSYRQAVAINLWRSYLWYILYGAIFYALITTVSAELALQCSTNEYAKMFAIVMLCAAILETMVTFLLQGTTDNVTPWFGAVAILHGFLLFFHLFVSCRVPLEPLRESALPI</sequence>
<dbReference type="InterPro" id="IPR036259">
    <property type="entry name" value="MFS_trans_sf"/>
</dbReference>
<feature type="transmembrane region" description="Helical" evidence="2">
    <location>
        <begin position="344"/>
        <end position="361"/>
    </location>
</feature>
<dbReference type="Proteomes" id="UP000243217">
    <property type="component" value="Unassembled WGS sequence"/>
</dbReference>
<feature type="transmembrane region" description="Helical" evidence="2">
    <location>
        <begin position="196"/>
        <end position="217"/>
    </location>
</feature>
<feature type="transmembrane region" description="Helical" evidence="2">
    <location>
        <begin position="139"/>
        <end position="157"/>
    </location>
</feature>
<dbReference type="InterPro" id="IPR002666">
    <property type="entry name" value="Folate_carrier"/>
</dbReference>
<comment type="similarity">
    <text evidence="1">Belongs to the reduced folate carrier (RFC) transporter (TC 2.A.48) family.</text>
</comment>
<evidence type="ECO:0000313" key="3">
    <source>
        <dbReference type="EMBL" id="OQR89552.1"/>
    </source>
</evidence>
<evidence type="ECO:0000313" key="4">
    <source>
        <dbReference type="Proteomes" id="UP000243217"/>
    </source>
</evidence>
<dbReference type="PANTHER" id="PTHR10686">
    <property type="entry name" value="FOLATE TRANSPORTER"/>
    <property type="match status" value="1"/>
</dbReference>
<feature type="transmembrane region" description="Helical" evidence="2">
    <location>
        <begin position="109"/>
        <end position="133"/>
    </location>
</feature>
<evidence type="ECO:0008006" key="5">
    <source>
        <dbReference type="Google" id="ProtNLM"/>
    </source>
</evidence>
<protein>
    <recommendedName>
        <fullName evidence="5">Folate-Biopterin Transporter (FBT) family</fullName>
    </recommendedName>
</protein>
<feature type="transmembrane region" description="Helical" evidence="2">
    <location>
        <begin position="169"/>
        <end position="190"/>
    </location>
</feature>
<keyword evidence="2" id="KW-0812">Transmembrane</keyword>
<dbReference type="PANTHER" id="PTHR10686:SF18">
    <property type="entry name" value="IP11787P-RELATED"/>
    <property type="match status" value="1"/>
</dbReference>
<dbReference type="AlphaFoldDB" id="A0A1V9YUZ3"/>
<evidence type="ECO:0000256" key="1">
    <source>
        <dbReference type="ARBA" id="ARBA00005773"/>
    </source>
</evidence>
<accession>A0A1V9YUZ3</accession>
<comment type="caution">
    <text evidence="3">The sequence shown here is derived from an EMBL/GenBank/DDBJ whole genome shotgun (WGS) entry which is preliminary data.</text>
</comment>
<dbReference type="SUPFAM" id="SSF103473">
    <property type="entry name" value="MFS general substrate transporter"/>
    <property type="match status" value="1"/>
</dbReference>
<keyword evidence="4" id="KW-1185">Reference proteome</keyword>
<dbReference type="GO" id="GO:0005886">
    <property type="term" value="C:plasma membrane"/>
    <property type="evidence" value="ECO:0007669"/>
    <property type="project" value="TreeGrafter"/>
</dbReference>